<feature type="compositionally biased region" description="Polar residues" evidence="1">
    <location>
        <begin position="192"/>
        <end position="207"/>
    </location>
</feature>
<dbReference type="AlphaFoldDB" id="A0A427XX83"/>
<dbReference type="GeneID" id="39591702"/>
<protein>
    <submittedName>
        <fullName evidence="2">Uncharacterized protein</fullName>
    </submittedName>
</protein>
<keyword evidence="3" id="KW-1185">Reference proteome</keyword>
<comment type="caution">
    <text evidence="2">The sequence shown here is derived from an EMBL/GenBank/DDBJ whole genome shotgun (WGS) entry which is preliminary data.</text>
</comment>
<feature type="region of interest" description="Disordered" evidence="1">
    <location>
        <begin position="175"/>
        <end position="207"/>
    </location>
</feature>
<feature type="region of interest" description="Disordered" evidence="1">
    <location>
        <begin position="32"/>
        <end position="76"/>
    </location>
</feature>
<reference evidence="2 3" key="1">
    <citation type="submission" date="2018-11" db="EMBL/GenBank/DDBJ databases">
        <title>Genome sequence of Apiotrichum porosum DSM 27194.</title>
        <authorList>
            <person name="Aliyu H."/>
            <person name="Gorte O."/>
            <person name="Ochsenreither K."/>
        </authorList>
    </citation>
    <scope>NUCLEOTIDE SEQUENCE [LARGE SCALE GENOMIC DNA]</scope>
    <source>
        <strain evidence="2 3">DSM 27194</strain>
    </source>
</reference>
<sequence>MDVDADSSSLPWSPTDALMAVRVRAHRHQHIRPVHIEAAPPGHYGRSPALHPRRSASPSPPSASGSDTESDHGHRATDLDPVVIVDDCTKMDCADCLCSTLVERLDAVSAHARRLATRLSAAETSAQGFRAQSDRLHMLLLTNQQRLFSERSHHDSMAALWGERIQSLEQENNKLRRAVKDASPPTAEGTDQLPSIPNSSHTTRTTS</sequence>
<dbReference type="Proteomes" id="UP000279236">
    <property type="component" value="Unassembled WGS sequence"/>
</dbReference>
<gene>
    <name evidence="2" type="ORF">EHS24_007159</name>
</gene>
<dbReference type="EMBL" id="RSCE01000004">
    <property type="protein sequence ID" value="RSH83474.1"/>
    <property type="molecule type" value="Genomic_DNA"/>
</dbReference>
<evidence type="ECO:0000256" key="1">
    <source>
        <dbReference type="SAM" id="MobiDB-lite"/>
    </source>
</evidence>
<name>A0A427XX83_9TREE</name>
<organism evidence="2 3">
    <name type="scientific">Apiotrichum porosum</name>
    <dbReference type="NCBI Taxonomy" id="105984"/>
    <lineage>
        <taxon>Eukaryota</taxon>
        <taxon>Fungi</taxon>
        <taxon>Dikarya</taxon>
        <taxon>Basidiomycota</taxon>
        <taxon>Agaricomycotina</taxon>
        <taxon>Tremellomycetes</taxon>
        <taxon>Trichosporonales</taxon>
        <taxon>Trichosporonaceae</taxon>
        <taxon>Apiotrichum</taxon>
    </lineage>
</organism>
<evidence type="ECO:0000313" key="2">
    <source>
        <dbReference type="EMBL" id="RSH83474.1"/>
    </source>
</evidence>
<accession>A0A427XX83</accession>
<dbReference type="RefSeq" id="XP_028477426.1">
    <property type="nucleotide sequence ID" value="XM_028622534.1"/>
</dbReference>
<evidence type="ECO:0000313" key="3">
    <source>
        <dbReference type="Proteomes" id="UP000279236"/>
    </source>
</evidence>
<proteinExistence type="predicted"/>